<sequence>MDKLRKHPDYQHLVHNHPHGVLSGKSLNWPPYVATWPHVDVMNLAFGWCGIVALGRYRPDRSGHFVIHNLRLVIEFPPGACILIPSAFLWHSNVPIHPDDSRAFLTFYSPNGLFRFIDNDFSTEKVLRSENHDLYDQIQADKSFRLSECLGLYSKASNIICSLETTS</sequence>
<accession>A0AAD5YJJ4</accession>
<protein>
    <submittedName>
        <fullName evidence="1">Uncharacterized protein</fullName>
    </submittedName>
</protein>
<dbReference type="AlphaFoldDB" id="A0AAD5YJJ4"/>
<proteinExistence type="predicted"/>
<comment type="caution">
    <text evidence="1">The sequence shown here is derived from an EMBL/GenBank/DDBJ whole genome shotgun (WGS) entry which is preliminary data.</text>
</comment>
<gene>
    <name evidence="1" type="ORF">NP233_g12329</name>
</gene>
<organism evidence="1 2">
    <name type="scientific">Leucocoprinus birnbaumii</name>
    <dbReference type="NCBI Taxonomy" id="56174"/>
    <lineage>
        <taxon>Eukaryota</taxon>
        <taxon>Fungi</taxon>
        <taxon>Dikarya</taxon>
        <taxon>Basidiomycota</taxon>
        <taxon>Agaricomycotina</taxon>
        <taxon>Agaricomycetes</taxon>
        <taxon>Agaricomycetidae</taxon>
        <taxon>Agaricales</taxon>
        <taxon>Agaricineae</taxon>
        <taxon>Agaricaceae</taxon>
        <taxon>Leucocoprinus</taxon>
    </lineage>
</organism>
<dbReference type="EMBL" id="JANIEX010001740">
    <property type="protein sequence ID" value="KAJ3554897.1"/>
    <property type="molecule type" value="Genomic_DNA"/>
</dbReference>
<evidence type="ECO:0000313" key="1">
    <source>
        <dbReference type="EMBL" id="KAJ3554897.1"/>
    </source>
</evidence>
<dbReference type="Gene3D" id="3.60.130.30">
    <property type="match status" value="1"/>
</dbReference>
<keyword evidence="2" id="KW-1185">Reference proteome</keyword>
<reference evidence="1" key="1">
    <citation type="submission" date="2022-07" db="EMBL/GenBank/DDBJ databases">
        <title>Genome Sequence of Leucocoprinus birnbaumii.</title>
        <authorList>
            <person name="Buettner E."/>
        </authorList>
    </citation>
    <scope>NUCLEOTIDE SEQUENCE</scope>
    <source>
        <strain evidence="1">VT141</strain>
    </source>
</reference>
<evidence type="ECO:0000313" key="2">
    <source>
        <dbReference type="Proteomes" id="UP001213000"/>
    </source>
</evidence>
<name>A0AAD5YJJ4_9AGAR</name>
<dbReference type="Proteomes" id="UP001213000">
    <property type="component" value="Unassembled WGS sequence"/>
</dbReference>